<keyword evidence="2" id="KW-0378">Hydrolase</keyword>
<dbReference type="GO" id="GO:0006281">
    <property type="term" value="P:DNA repair"/>
    <property type="evidence" value="ECO:0007669"/>
    <property type="project" value="TreeGrafter"/>
</dbReference>
<dbReference type="AlphaFoldDB" id="A0A1G5Q292"/>
<evidence type="ECO:0000256" key="4">
    <source>
        <dbReference type="ARBA" id="ARBA00038058"/>
    </source>
</evidence>
<accession>A0A1G5Q292</accession>
<feature type="domain" description="Helicase ATP-binding" evidence="5">
    <location>
        <begin position="13"/>
        <end position="281"/>
    </location>
</feature>
<comment type="similarity">
    <text evidence="4">Belongs to the helicase family. DinG subfamily.</text>
</comment>
<dbReference type="EMBL" id="FMWD01000003">
    <property type="protein sequence ID" value="SCZ55738.1"/>
    <property type="molecule type" value="Genomic_DNA"/>
</dbReference>
<keyword evidence="1" id="KW-0547">Nucleotide-binding</keyword>
<dbReference type="STRING" id="415747.SAMN03097708_01188"/>
<dbReference type="Pfam" id="PF00270">
    <property type="entry name" value="DEAD"/>
    <property type="match status" value="1"/>
</dbReference>
<evidence type="ECO:0000259" key="5">
    <source>
        <dbReference type="PROSITE" id="PS51193"/>
    </source>
</evidence>
<dbReference type="PANTHER" id="PTHR11472">
    <property type="entry name" value="DNA REPAIR DEAD HELICASE RAD3/XP-D SUBFAMILY MEMBER"/>
    <property type="match status" value="1"/>
</dbReference>
<reference evidence="6 7" key="1">
    <citation type="submission" date="2016-10" db="EMBL/GenBank/DDBJ databases">
        <authorList>
            <person name="de Groot N.N."/>
        </authorList>
    </citation>
    <scope>NUCLEOTIDE SEQUENCE [LARGE SCALE GENOMIC DNA]</scope>
    <source>
        <strain evidence="6 7">HLD2</strain>
    </source>
</reference>
<dbReference type="RefSeq" id="WP_092993904.1">
    <property type="nucleotide sequence ID" value="NZ_FMWD01000003.1"/>
</dbReference>
<name>A0A1G5Q292_9GAMM</name>
<dbReference type="GO" id="GO:0016818">
    <property type="term" value="F:hydrolase activity, acting on acid anhydrides, in phosphorus-containing anhydrides"/>
    <property type="evidence" value="ECO:0007669"/>
    <property type="project" value="InterPro"/>
</dbReference>
<evidence type="ECO:0000256" key="3">
    <source>
        <dbReference type="ARBA" id="ARBA00022840"/>
    </source>
</evidence>
<protein>
    <submittedName>
        <fullName evidence="6">ATP-dependent DNA helicase DinG</fullName>
    </submittedName>
</protein>
<sequence length="642" mass="70663">MQTPGDILGPDGPFARLLTGFSPRLQQREMADAVAEAIAGREVLVAEAGTGTGKTFAYLVPALLSGEKVIISTGTRNLQDQLFTKDLPLVRDALALPVEVALLKGRANYLCLPRLDAAVEEGFASRRIAAEIQTVRRWAAITAAGDIAELTALPEDSQVWPMVTSTADNCHGGECDHFNDCFLMKARRAAQEADVLVVNHHLLFADMALKESGFGELLPGASAFILDEAHQLPETASHFFGTSITGNQLLELVRDSITEELREAGDSRSVRESAESLEKSVRDLRLAFGESLRRGPWREVMAQVMPVAKSTAACLGVLNDALEQLSKRGKGLEACARRAVELSARFDQLVSDSPVEGYIHWYETHKRSFGVNLTPMEVDQVFREQLERFPQAWIMTSATLAVGEEFGHFTQRLGIGDAVTRRWESPYDFARQAVLYVPQGIPEPPASDYTAAVVESAIPVMEAAGGRTFMLFTSHRALHEAAELLEGRFDYPILIQGDAPRSKLLERFRELGNAVLLGTGSFWEGVDVRGEALSCVVIDKLPFASPGDPVLQARIDAMREQGGNPFRDHQLPQAVISLKQGVGRLIRDATDYGVLVLCDPRLGSRSYGRVFLDALPPMTRTRKLEVVERFFRIRQQPRTANR</sequence>
<keyword evidence="6" id="KW-0347">Helicase</keyword>
<evidence type="ECO:0000256" key="1">
    <source>
        <dbReference type="ARBA" id="ARBA00022741"/>
    </source>
</evidence>
<dbReference type="Gene3D" id="3.40.50.300">
    <property type="entry name" value="P-loop containing nucleotide triphosphate hydrolases"/>
    <property type="match status" value="2"/>
</dbReference>
<gene>
    <name evidence="6" type="ORF">SAMN03097708_01188</name>
</gene>
<dbReference type="SMART" id="SM00491">
    <property type="entry name" value="HELICc2"/>
    <property type="match status" value="1"/>
</dbReference>
<dbReference type="FunFam" id="3.40.50.300:FF:000466">
    <property type="entry name" value="ATP-dependent DNA helicase"/>
    <property type="match status" value="1"/>
</dbReference>
<dbReference type="PANTHER" id="PTHR11472:SF34">
    <property type="entry name" value="REGULATOR OF TELOMERE ELONGATION HELICASE 1"/>
    <property type="match status" value="1"/>
</dbReference>
<dbReference type="InterPro" id="IPR014013">
    <property type="entry name" value="Helic_SF1/SF2_ATP-bd_DinG/Rad3"/>
</dbReference>
<dbReference type="InterPro" id="IPR006555">
    <property type="entry name" value="ATP-dep_Helicase_C"/>
</dbReference>
<dbReference type="InterPro" id="IPR011545">
    <property type="entry name" value="DEAD/DEAH_box_helicase_dom"/>
</dbReference>
<proteinExistence type="inferred from homology"/>
<dbReference type="Pfam" id="PF13307">
    <property type="entry name" value="Helicase_C_2"/>
    <property type="match status" value="1"/>
</dbReference>
<keyword evidence="7" id="KW-1185">Reference proteome</keyword>
<dbReference type="GO" id="GO:0003676">
    <property type="term" value="F:nucleic acid binding"/>
    <property type="evidence" value="ECO:0007669"/>
    <property type="project" value="InterPro"/>
</dbReference>
<evidence type="ECO:0000313" key="7">
    <source>
        <dbReference type="Proteomes" id="UP000199648"/>
    </source>
</evidence>
<keyword evidence="3" id="KW-0067">ATP-binding</keyword>
<dbReference type="GO" id="GO:0003678">
    <property type="term" value="F:DNA helicase activity"/>
    <property type="evidence" value="ECO:0007669"/>
    <property type="project" value="TreeGrafter"/>
</dbReference>
<dbReference type="InterPro" id="IPR027417">
    <property type="entry name" value="P-loop_NTPase"/>
</dbReference>
<dbReference type="GO" id="GO:0005524">
    <property type="term" value="F:ATP binding"/>
    <property type="evidence" value="ECO:0007669"/>
    <property type="project" value="UniProtKB-KW"/>
</dbReference>
<dbReference type="OrthoDB" id="9805194at2"/>
<evidence type="ECO:0000313" key="6">
    <source>
        <dbReference type="EMBL" id="SCZ55738.1"/>
    </source>
</evidence>
<dbReference type="PROSITE" id="PS51193">
    <property type="entry name" value="HELICASE_ATP_BIND_2"/>
    <property type="match status" value="1"/>
</dbReference>
<dbReference type="InterPro" id="IPR045028">
    <property type="entry name" value="DinG/Rad3-like"/>
</dbReference>
<organism evidence="6 7">
    <name type="scientific">Thiohalomonas denitrificans</name>
    <dbReference type="NCBI Taxonomy" id="415747"/>
    <lineage>
        <taxon>Bacteria</taxon>
        <taxon>Pseudomonadati</taxon>
        <taxon>Pseudomonadota</taxon>
        <taxon>Gammaproteobacteria</taxon>
        <taxon>Thiohalomonadales</taxon>
        <taxon>Thiohalomonadaceae</taxon>
        <taxon>Thiohalomonas</taxon>
    </lineage>
</organism>
<dbReference type="SUPFAM" id="SSF52540">
    <property type="entry name" value="P-loop containing nucleoside triphosphate hydrolases"/>
    <property type="match status" value="2"/>
</dbReference>
<evidence type="ECO:0000256" key="2">
    <source>
        <dbReference type="ARBA" id="ARBA00022801"/>
    </source>
</evidence>
<dbReference type="Proteomes" id="UP000199648">
    <property type="component" value="Unassembled WGS sequence"/>
</dbReference>